<dbReference type="InterPro" id="IPR017853">
    <property type="entry name" value="GH"/>
</dbReference>
<keyword evidence="4" id="KW-0472">Membrane</keyword>
<keyword evidence="4" id="KW-1133">Transmembrane helix</keyword>
<evidence type="ECO:0000256" key="5">
    <source>
        <dbReference type="SAM" id="SignalP"/>
    </source>
</evidence>
<dbReference type="AlphaFoldDB" id="A0A3P3VSS6"/>
<evidence type="ECO:0000256" key="1">
    <source>
        <dbReference type="ARBA" id="ARBA00006285"/>
    </source>
</evidence>
<dbReference type="OrthoDB" id="5480482at2"/>
<dbReference type="GO" id="GO:0005975">
    <property type="term" value="P:carbohydrate metabolic process"/>
    <property type="evidence" value="ECO:0007669"/>
    <property type="project" value="InterPro"/>
</dbReference>
<keyword evidence="2" id="KW-0378">Hydrolase</keyword>
<reference evidence="7 8" key="1">
    <citation type="submission" date="2018-11" db="EMBL/GenBank/DDBJ databases">
        <title>YIM 102482-1 draft genome.</title>
        <authorList>
            <person name="Li G."/>
            <person name="Jiang Y."/>
        </authorList>
    </citation>
    <scope>NUCLEOTIDE SEQUENCE [LARGE SCALE GENOMIC DNA]</scope>
    <source>
        <strain evidence="7 8">YIM 102482-1</strain>
    </source>
</reference>
<dbReference type="PANTHER" id="PTHR43678:SF1">
    <property type="entry name" value="BETA-N-ACETYLHEXOSAMINIDASE"/>
    <property type="match status" value="1"/>
</dbReference>
<evidence type="ECO:0000259" key="6">
    <source>
        <dbReference type="Pfam" id="PF00728"/>
    </source>
</evidence>
<dbReference type="InterPro" id="IPR015883">
    <property type="entry name" value="Glyco_hydro_20_cat"/>
</dbReference>
<feature type="signal peptide" evidence="5">
    <location>
        <begin position="1"/>
        <end position="34"/>
    </location>
</feature>
<dbReference type="PROSITE" id="PS51257">
    <property type="entry name" value="PROKAR_LIPOPROTEIN"/>
    <property type="match status" value="1"/>
</dbReference>
<feature type="region of interest" description="Disordered" evidence="3">
    <location>
        <begin position="529"/>
        <end position="555"/>
    </location>
</feature>
<evidence type="ECO:0000256" key="2">
    <source>
        <dbReference type="ARBA" id="ARBA00022801"/>
    </source>
</evidence>
<accession>A0A3P3VSS6</accession>
<comment type="similarity">
    <text evidence="1">Belongs to the glycosyl hydrolase 20 family.</text>
</comment>
<dbReference type="EMBL" id="RQVS01000016">
    <property type="protein sequence ID" value="RRJ85851.1"/>
    <property type="molecule type" value="Genomic_DNA"/>
</dbReference>
<dbReference type="PANTHER" id="PTHR43678">
    <property type="entry name" value="PUTATIVE (AFU_ORTHOLOGUE AFUA_2G00640)-RELATED"/>
    <property type="match status" value="1"/>
</dbReference>
<protein>
    <recommendedName>
        <fullName evidence="6">Glycoside hydrolase family 20 catalytic domain-containing protein</fullName>
    </recommendedName>
</protein>
<keyword evidence="8" id="KW-1185">Reference proteome</keyword>
<gene>
    <name evidence="7" type="ORF">EG850_11520</name>
</gene>
<evidence type="ECO:0000256" key="4">
    <source>
        <dbReference type="SAM" id="Phobius"/>
    </source>
</evidence>
<dbReference type="Proteomes" id="UP000274391">
    <property type="component" value="Unassembled WGS sequence"/>
</dbReference>
<feature type="transmembrane region" description="Helical" evidence="4">
    <location>
        <begin position="563"/>
        <end position="584"/>
    </location>
</feature>
<feature type="domain" description="Glycoside hydrolase family 20 catalytic" evidence="6">
    <location>
        <begin position="178"/>
        <end position="476"/>
    </location>
</feature>
<sequence>MRARMLPRLRPATLAVIVVLACGLALFGVSPATASTSATLPPAPLDIATLPQPTLAAPSQSSWAPDASTRILVPADADADVVSEARRLAAQLVELGVMPVAPEVLGYSDATDATARDLRITIAPGDPTLEIGAGAVLHAPDAPGHFRLTRVMLQQLVAAGAWPEGTFTYATGSPVLAVHLDVARKYYPVETIKQLLRDMSWVGLNELEFHFSEFEGFAIESTTHPEIESATVYTQAEVRELIEFAAELYIRITPSLGMPGHLEHVLDVHPEFRLLDSGGGEVFGALDITNTAAVEFVHDLIGEYAALFEPGKWNIGADEFVDFGDSSEVATLDAWAASQFGSGATAYDAQTQFVNDIAALLGNYGYSARVWSDGMLRAAFVTLDPDIEVAYWTQRPAGSVPAATFLDQGYSLLNVNDEYLYFVLGERVGYAYPTGERILDSWHAGVFPANSTMPYEFAGDHAQVRGGMFAIWSDIPEALSADEVVAAVRTPIAAFAEKLANPDSPLIWDAFAQRLESIGPAPVLAAPAPTPLPVTPTPTPTPAPLPPGSAAPPSVVDSTTPPALVAGIIIGALALIGLVAAIGLRRSRRTTP</sequence>
<evidence type="ECO:0000256" key="3">
    <source>
        <dbReference type="SAM" id="MobiDB-lite"/>
    </source>
</evidence>
<keyword evidence="5" id="KW-0732">Signal</keyword>
<proteinExistence type="inferred from homology"/>
<dbReference type="CDD" id="cd06564">
    <property type="entry name" value="GH20_DspB_LnbB-like"/>
    <property type="match status" value="1"/>
</dbReference>
<feature type="compositionally biased region" description="Pro residues" evidence="3">
    <location>
        <begin position="529"/>
        <end position="550"/>
    </location>
</feature>
<evidence type="ECO:0000313" key="7">
    <source>
        <dbReference type="EMBL" id="RRJ85851.1"/>
    </source>
</evidence>
<dbReference type="SUPFAM" id="SSF51445">
    <property type="entry name" value="(Trans)glycosidases"/>
    <property type="match status" value="1"/>
</dbReference>
<feature type="chain" id="PRO_5017975086" description="Glycoside hydrolase family 20 catalytic domain-containing protein" evidence="5">
    <location>
        <begin position="35"/>
        <end position="592"/>
    </location>
</feature>
<comment type="caution">
    <text evidence="7">The sequence shown here is derived from an EMBL/GenBank/DDBJ whole genome shotgun (WGS) entry which is preliminary data.</text>
</comment>
<organism evidence="7 8">
    <name type="scientific">Gulosibacter macacae</name>
    <dbReference type="NCBI Taxonomy" id="2488791"/>
    <lineage>
        <taxon>Bacteria</taxon>
        <taxon>Bacillati</taxon>
        <taxon>Actinomycetota</taxon>
        <taxon>Actinomycetes</taxon>
        <taxon>Micrococcales</taxon>
        <taxon>Microbacteriaceae</taxon>
        <taxon>Gulosibacter</taxon>
    </lineage>
</organism>
<dbReference type="Gene3D" id="3.20.20.80">
    <property type="entry name" value="Glycosidases"/>
    <property type="match status" value="1"/>
</dbReference>
<name>A0A3P3VSS6_9MICO</name>
<evidence type="ECO:0000313" key="8">
    <source>
        <dbReference type="Proteomes" id="UP000274391"/>
    </source>
</evidence>
<dbReference type="InterPro" id="IPR052764">
    <property type="entry name" value="GH20_Enzymes"/>
</dbReference>
<keyword evidence="4" id="KW-0812">Transmembrane</keyword>
<dbReference type="Pfam" id="PF00728">
    <property type="entry name" value="Glyco_hydro_20"/>
    <property type="match status" value="1"/>
</dbReference>
<dbReference type="GO" id="GO:0004563">
    <property type="term" value="F:beta-N-acetylhexosaminidase activity"/>
    <property type="evidence" value="ECO:0007669"/>
    <property type="project" value="UniProtKB-ARBA"/>
</dbReference>